<organism evidence="3 4">
    <name type="scientific">Umezawaea tangerina</name>
    <dbReference type="NCBI Taxonomy" id="84725"/>
    <lineage>
        <taxon>Bacteria</taxon>
        <taxon>Bacillati</taxon>
        <taxon>Actinomycetota</taxon>
        <taxon>Actinomycetes</taxon>
        <taxon>Pseudonocardiales</taxon>
        <taxon>Pseudonocardiaceae</taxon>
        <taxon>Umezawaea</taxon>
    </lineage>
</organism>
<evidence type="ECO:0000256" key="2">
    <source>
        <dbReference type="ARBA" id="ARBA00022679"/>
    </source>
</evidence>
<reference evidence="3 4" key="1">
    <citation type="submission" date="2018-03" db="EMBL/GenBank/DDBJ databases">
        <title>Genomic Encyclopedia of Archaeal and Bacterial Type Strains, Phase II (KMG-II): from individual species to whole genera.</title>
        <authorList>
            <person name="Goeker M."/>
        </authorList>
    </citation>
    <scope>NUCLEOTIDE SEQUENCE [LARGE SCALE GENOMIC DNA]</scope>
    <source>
        <strain evidence="3 4">DSM 44720</strain>
    </source>
</reference>
<dbReference type="Gene3D" id="3.40.50.2000">
    <property type="entry name" value="Glycogen Phosphorylase B"/>
    <property type="match status" value="2"/>
</dbReference>
<keyword evidence="4" id="KW-1185">Reference proteome</keyword>
<gene>
    <name evidence="3" type="ORF">CLV43_107214</name>
</gene>
<dbReference type="Pfam" id="PF00201">
    <property type="entry name" value="UDPGT"/>
    <property type="match status" value="1"/>
</dbReference>
<dbReference type="InterPro" id="IPR002213">
    <property type="entry name" value="UDP_glucos_trans"/>
</dbReference>
<dbReference type="PANTHER" id="PTHR48043:SF145">
    <property type="entry name" value="FI06409P-RELATED"/>
    <property type="match status" value="1"/>
</dbReference>
<accession>A0A2T0T1V2</accession>
<keyword evidence="2 3" id="KW-0808">Transferase</keyword>
<protein>
    <submittedName>
        <fullName evidence="3">Polyene glycosyltransferase</fullName>
    </submittedName>
</protein>
<sequence>MDSPRRPIMFVTLPESGLMNSLRVLAGELARRGVQDIWFATDEHRRGDVEALADKSKVEFWSLGEVEPRLSALTWSDEVYRAVTQPSRFKSHKAMIKHSYDPGVHLPKYERLSAAVDEVEPALMVIDTTAAFGVDVAVTKNIPYVLSAPYLPSNLVSTYMPFGKSYTSPDFPVPHSGLPLRMTPLQRLQNRLFRWRTLGIFLDPRMARMMIEDSRKRKELGIDWKARKPMGAVELAEMVLCYSVAEMDYPFTPPRNMRLVGAVVPPLPEAPDDVEMSRWLSEQDSVVYMAFGTNTRLTKPQVDDLLEVARRLEGRHQFLWKLPTGQQHLLPTDGSMPGNVRVEDWIPSQYDALAHPNVKAMFTHAGGNSFHESLYFGKPLVSRPLWIDCHDQALRGQDFGVSLTLDRPAGFDPDDVVDKLTRVLTESSFRERAEHYRDLLRGAGGRERAADLLVGLVSGRE</sequence>
<evidence type="ECO:0000313" key="3">
    <source>
        <dbReference type="EMBL" id="PRY39629.1"/>
    </source>
</evidence>
<dbReference type="CDD" id="cd03784">
    <property type="entry name" value="GT1_Gtf-like"/>
    <property type="match status" value="1"/>
</dbReference>
<dbReference type="InterPro" id="IPR050271">
    <property type="entry name" value="UDP-glycosyltransferase"/>
</dbReference>
<dbReference type="RefSeq" id="WP_106189552.1">
    <property type="nucleotide sequence ID" value="NZ_PVTF01000007.1"/>
</dbReference>
<dbReference type="SUPFAM" id="SSF53756">
    <property type="entry name" value="UDP-Glycosyltransferase/glycogen phosphorylase"/>
    <property type="match status" value="1"/>
</dbReference>
<dbReference type="PANTHER" id="PTHR48043">
    <property type="entry name" value="EG:EG0003.4 PROTEIN-RELATED"/>
    <property type="match status" value="1"/>
</dbReference>
<dbReference type="GO" id="GO:0008194">
    <property type="term" value="F:UDP-glycosyltransferase activity"/>
    <property type="evidence" value="ECO:0007669"/>
    <property type="project" value="InterPro"/>
</dbReference>
<keyword evidence="1" id="KW-0328">Glycosyltransferase</keyword>
<dbReference type="AlphaFoldDB" id="A0A2T0T1V2"/>
<name>A0A2T0T1V2_9PSEU</name>
<dbReference type="Proteomes" id="UP000239494">
    <property type="component" value="Unassembled WGS sequence"/>
</dbReference>
<proteinExistence type="predicted"/>
<dbReference type="EMBL" id="PVTF01000007">
    <property type="protein sequence ID" value="PRY39629.1"/>
    <property type="molecule type" value="Genomic_DNA"/>
</dbReference>
<dbReference type="OrthoDB" id="764352at2"/>
<comment type="caution">
    <text evidence="3">The sequence shown here is derived from an EMBL/GenBank/DDBJ whole genome shotgun (WGS) entry which is preliminary data.</text>
</comment>
<evidence type="ECO:0000256" key="1">
    <source>
        <dbReference type="ARBA" id="ARBA00022676"/>
    </source>
</evidence>
<evidence type="ECO:0000313" key="4">
    <source>
        <dbReference type="Proteomes" id="UP000239494"/>
    </source>
</evidence>